<name>V8NE96_OPHHA</name>
<feature type="domain" description="EGF-like" evidence="7">
    <location>
        <begin position="347"/>
        <end position="383"/>
    </location>
</feature>
<reference evidence="8 9" key="1">
    <citation type="journal article" date="2013" name="Proc. Natl. Acad. Sci. U.S.A.">
        <title>The king cobra genome reveals dynamic gene evolution and adaptation in the snake venom system.</title>
        <authorList>
            <person name="Vonk F.J."/>
            <person name="Casewell N.R."/>
            <person name="Henkel C.V."/>
            <person name="Heimberg A.M."/>
            <person name="Jansen H.J."/>
            <person name="McCleary R.J."/>
            <person name="Kerkkamp H.M."/>
            <person name="Vos R.A."/>
            <person name="Guerreiro I."/>
            <person name="Calvete J.J."/>
            <person name="Wuster W."/>
            <person name="Woods A.E."/>
            <person name="Logan J.M."/>
            <person name="Harrison R.A."/>
            <person name="Castoe T.A."/>
            <person name="de Koning A.P."/>
            <person name="Pollock D.D."/>
            <person name="Yandell M."/>
            <person name="Calderon D."/>
            <person name="Renjifo C."/>
            <person name="Currier R.B."/>
            <person name="Salgado D."/>
            <person name="Pla D."/>
            <person name="Sanz L."/>
            <person name="Hyder A.S."/>
            <person name="Ribeiro J.M."/>
            <person name="Arntzen J.W."/>
            <person name="van den Thillart G.E."/>
            <person name="Boetzer M."/>
            <person name="Pirovano W."/>
            <person name="Dirks R.P."/>
            <person name="Spaink H.P."/>
            <person name="Duboule D."/>
            <person name="McGlinn E."/>
            <person name="Kini R.M."/>
            <person name="Richardson M.K."/>
        </authorList>
    </citation>
    <scope>NUCLEOTIDE SEQUENCE</scope>
    <source>
        <tissue evidence="8">Blood</tissue>
    </source>
</reference>
<feature type="disulfide bond" evidence="6">
    <location>
        <begin position="253"/>
        <end position="262"/>
    </location>
</feature>
<feature type="domain" description="EGF-like" evidence="7">
    <location>
        <begin position="387"/>
        <end position="424"/>
    </location>
</feature>
<dbReference type="FunFam" id="2.10.25.10:FF:000327">
    <property type="entry name" value="neurogenic locus notch homolog protein 4"/>
    <property type="match status" value="1"/>
</dbReference>
<evidence type="ECO:0000256" key="4">
    <source>
        <dbReference type="ARBA" id="ARBA00023157"/>
    </source>
</evidence>
<dbReference type="Gene3D" id="2.10.25.10">
    <property type="entry name" value="Laminin"/>
    <property type="match status" value="8"/>
</dbReference>
<dbReference type="PANTHER" id="PTHR12916">
    <property type="entry name" value="CYTOCHROME C OXIDASE POLYPEPTIDE VIC-2"/>
    <property type="match status" value="1"/>
</dbReference>
<evidence type="ECO:0000313" key="8">
    <source>
        <dbReference type="EMBL" id="ETE60296.1"/>
    </source>
</evidence>
<feature type="domain" description="EGF-like" evidence="7">
    <location>
        <begin position="144"/>
        <end position="186"/>
    </location>
</feature>
<dbReference type="InterPro" id="IPR018097">
    <property type="entry name" value="EGF_Ca-bd_CS"/>
</dbReference>
<proteinExistence type="predicted"/>
<keyword evidence="9" id="KW-1185">Reference proteome</keyword>
<dbReference type="InterPro" id="IPR001881">
    <property type="entry name" value="EGF-like_Ca-bd_dom"/>
</dbReference>
<dbReference type="Proteomes" id="UP000018936">
    <property type="component" value="Unassembled WGS sequence"/>
</dbReference>
<feature type="disulfide bond" evidence="6">
    <location>
        <begin position="216"/>
        <end position="225"/>
    </location>
</feature>
<dbReference type="PANTHER" id="PTHR12916:SF4">
    <property type="entry name" value="UNINFLATABLE, ISOFORM C"/>
    <property type="match status" value="1"/>
</dbReference>
<dbReference type="GO" id="GO:0005112">
    <property type="term" value="F:Notch binding"/>
    <property type="evidence" value="ECO:0007669"/>
    <property type="project" value="TreeGrafter"/>
</dbReference>
<evidence type="ECO:0000256" key="6">
    <source>
        <dbReference type="PROSITE-ProRule" id="PRU00076"/>
    </source>
</evidence>
<keyword evidence="1 6" id="KW-0245">EGF-like domain</keyword>
<dbReference type="PROSITE" id="PS01187">
    <property type="entry name" value="EGF_CA"/>
    <property type="match status" value="2"/>
</dbReference>
<evidence type="ECO:0000313" key="9">
    <source>
        <dbReference type="Proteomes" id="UP000018936"/>
    </source>
</evidence>
<evidence type="ECO:0000256" key="2">
    <source>
        <dbReference type="ARBA" id="ARBA00022729"/>
    </source>
</evidence>
<dbReference type="OrthoDB" id="20872at2759"/>
<evidence type="ECO:0000259" key="7">
    <source>
        <dbReference type="PROSITE" id="PS50026"/>
    </source>
</evidence>
<feature type="domain" description="EGF-like" evidence="7">
    <location>
        <begin position="442"/>
        <end position="477"/>
    </location>
</feature>
<dbReference type="FunFam" id="2.10.25.10:FF:000142">
    <property type="entry name" value="Crumbs cell polarity complex component 2"/>
    <property type="match status" value="1"/>
</dbReference>
<organism evidence="8 9">
    <name type="scientific">Ophiophagus hannah</name>
    <name type="common">King cobra</name>
    <name type="synonym">Naja hannah</name>
    <dbReference type="NCBI Taxonomy" id="8665"/>
    <lineage>
        <taxon>Eukaryota</taxon>
        <taxon>Metazoa</taxon>
        <taxon>Chordata</taxon>
        <taxon>Craniata</taxon>
        <taxon>Vertebrata</taxon>
        <taxon>Euteleostomi</taxon>
        <taxon>Lepidosauria</taxon>
        <taxon>Squamata</taxon>
        <taxon>Bifurcata</taxon>
        <taxon>Unidentata</taxon>
        <taxon>Episquamata</taxon>
        <taxon>Toxicofera</taxon>
        <taxon>Serpentes</taxon>
        <taxon>Colubroidea</taxon>
        <taxon>Elapidae</taxon>
        <taxon>Elapinae</taxon>
        <taxon>Ophiophagus</taxon>
    </lineage>
</organism>
<keyword evidence="3" id="KW-0677">Repeat</keyword>
<dbReference type="PROSITE" id="PS01186">
    <property type="entry name" value="EGF_2"/>
    <property type="match status" value="5"/>
</dbReference>
<dbReference type="InterPro" id="IPR000152">
    <property type="entry name" value="EGF-type_Asp/Asn_hydroxyl_site"/>
</dbReference>
<feature type="disulfide bond" evidence="6">
    <location>
        <begin position="446"/>
        <end position="456"/>
    </location>
</feature>
<dbReference type="InterPro" id="IPR013032">
    <property type="entry name" value="EGF-like_CS"/>
</dbReference>
<dbReference type="SMART" id="SM00181">
    <property type="entry name" value="EGF"/>
    <property type="match status" value="8"/>
</dbReference>
<protein>
    <submittedName>
        <fullName evidence="8">Neurogenic locus notch-like protein 4</fullName>
    </submittedName>
</protein>
<feature type="non-terminal residue" evidence="8">
    <location>
        <position position="1"/>
    </location>
</feature>
<feature type="domain" description="EGF-like" evidence="7">
    <location>
        <begin position="265"/>
        <end position="303"/>
    </location>
</feature>
<gene>
    <name evidence="8" type="primary">NOTCH4</name>
    <name evidence="8" type="ORF">L345_13961</name>
</gene>
<dbReference type="GO" id="GO:0007219">
    <property type="term" value="P:Notch signaling pathway"/>
    <property type="evidence" value="ECO:0007669"/>
    <property type="project" value="TreeGrafter"/>
</dbReference>
<dbReference type="CDD" id="cd00054">
    <property type="entry name" value="EGF_CA"/>
    <property type="match status" value="3"/>
</dbReference>
<dbReference type="Pfam" id="PF07645">
    <property type="entry name" value="EGF_CA"/>
    <property type="match status" value="1"/>
</dbReference>
<keyword evidence="2" id="KW-0732">Signal</keyword>
<feature type="disulfide bond" evidence="6">
    <location>
        <begin position="414"/>
        <end position="423"/>
    </location>
</feature>
<dbReference type="SUPFAM" id="SSF57184">
    <property type="entry name" value="Growth factor receptor domain"/>
    <property type="match status" value="1"/>
</dbReference>
<feature type="domain" description="EGF-like" evidence="7">
    <location>
        <begin position="189"/>
        <end position="226"/>
    </location>
</feature>
<dbReference type="InterPro" id="IPR049883">
    <property type="entry name" value="NOTCH1_EGF-like"/>
</dbReference>
<evidence type="ECO:0000256" key="5">
    <source>
        <dbReference type="ARBA" id="ARBA00023180"/>
    </source>
</evidence>
<sequence length="501" mass="53248">MVQAATHPNCSHPLSTVDNSALGNRKSFPSQALCGAGSLRQWRTETAGCVLCSLREGRDGVSQSPGLCLKELGCFPGVLPQIAVILNPGFNLIPPFFGHPDSASHGVMKVWKRDLKEDETVATAHVDSICWRCSPGYVGDTCQFPDPCTPLLCQNGGSCSSRALPPSTAPEYVCVCPPGFTGEKCQGVVGDPCFPSPCQHGGTCQRISGKEHQCQCLPGWTGKNCQLMDFCPANPCANGGTCVITYPFIVCQCWPGFEGHTCQQDINECFASPSPCLNGGSCINSIGSFRCLCPSNYSGPLCQYRWGPCSSEICLHGGTCHHVDGGYHGCLCLPGNYGYTGQYCEVNPDDCAGHQCLNGGTCQDGIGSYTCHCIRGWTGETQARNKEANLRSNPCHPDAHCDTDLQTGHAICTCQLGYAGAVCYEDIDECQMGFEGLRCERDADFCRGAPCEHGTCVNVPGSFTCVCAPGFTGPLCKEFTDPCRAFQCLNGGSCHGTESGS</sequence>
<dbReference type="Pfam" id="PF12661">
    <property type="entry name" value="hEGF"/>
    <property type="match status" value="1"/>
</dbReference>
<feature type="disulfide bond" evidence="6">
    <location>
        <begin position="467"/>
        <end position="476"/>
    </location>
</feature>
<keyword evidence="4 6" id="KW-1015">Disulfide bond</keyword>
<accession>V8NE96</accession>
<dbReference type="AlphaFoldDB" id="V8NE96"/>
<dbReference type="FunFam" id="2.10.25.10:FF:000095">
    <property type="entry name" value="Notch, isoform B"/>
    <property type="match status" value="1"/>
</dbReference>
<keyword evidence="5" id="KW-0325">Glycoprotein</keyword>
<dbReference type="InterPro" id="IPR000742">
    <property type="entry name" value="EGF"/>
</dbReference>
<dbReference type="SUPFAM" id="SSF57196">
    <property type="entry name" value="EGF/Laminin"/>
    <property type="match status" value="5"/>
</dbReference>
<feature type="domain" description="EGF-like" evidence="7">
    <location>
        <begin position="305"/>
        <end position="345"/>
    </location>
</feature>
<dbReference type="PROSITE" id="PS50026">
    <property type="entry name" value="EGF_3"/>
    <property type="match status" value="8"/>
</dbReference>
<feature type="domain" description="EGF-like" evidence="7">
    <location>
        <begin position="227"/>
        <end position="263"/>
    </location>
</feature>
<feature type="disulfide bond" evidence="6">
    <location>
        <begin position="176"/>
        <end position="185"/>
    </location>
</feature>
<comment type="caution">
    <text evidence="6">Lacks conserved residue(s) required for the propagation of feature annotation.</text>
</comment>
<evidence type="ECO:0000256" key="1">
    <source>
        <dbReference type="ARBA" id="ARBA00022536"/>
    </source>
</evidence>
<dbReference type="GO" id="GO:0005509">
    <property type="term" value="F:calcium ion binding"/>
    <property type="evidence" value="ECO:0007669"/>
    <property type="project" value="InterPro"/>
</dbReference>
<feature type="disulfide bond" evidence="6">
    <location>
        <begin position="293"/>
        <end position="302"/>
    </location>
</feature>
<dbReference type="Pfam" id="PF00008">
    <property type="entry name" value="EGF"/>
    <property type="match status" value="3"/>
</dbReference>
<comment type="caution">
    <text evidence="8">The sequence shown here is derived from an EMBL/GenBank/DDBJ whole genome shotgun (WGS) entry which is preliminary data.</text>
</comment>
<evidence type="ECO:0000256" key="3">
    <source>
        <dbReference type="ARBA" id="ARBA00022737"/>
    </source>
</evidence>
<feature type="disulfide bond" evidence="6">
    <location>
        <begin position="395"/>
        <end position="412"/>
    </location>
</feature>
<dbReference type="EMBL" id="AZIM01004794">
    <property type="protein sequence ID" value="ETE60296.1"/>
    <property type="molecule type" value="Genomic_DNA"/>
</dbReference>
<dbReference type="PROSITE" id="PS00010">
    <property type="entry name" value="ASX_HYDROXYL"/>
    <property type="match status" value="3"/>
</dbReference>
<dbReference type="InterPro" id="IPR009030">
    <property type="entry name" value="Growth_fac_rcpt_cys_sf"/>
</dbReference>
<dbReference type="SMART" id="SM00179">
    <property type="entry name" value="EGF_CA"/>
    <property type="match status" value="7"/>
</dbReference>
<dbReference type="PROSITE" id="PS00022">
    <property type="entry name" value="EGF_1"/>
    <property type="match status" value="6"/>
</dbReference>